<dbReference type="PANTHER" id="PTHR12300">
    <property type="entry name" value="HVA22-LIKE PROTEINS"/>
    <property type="match status" value="1"/>
</dbReference>
<dbReference type="EMBL" id="CP151514">
    <property type="protein sequence ID" value="WZN66151.1"/>
    <property type="molecule type" value="Genomic_DNA"/>
</dbReference>
<sequence length="182" mass="20823">MLGQYVSSALILVLGYVYPAYSCFKAVEIGKPEQLKMWCRYWTIIGLATFAQNLTDQFLFWVPLYYEAKLALVVFLWHPRVNGATYVYESTLQPWLAHHEPFIDSKMEEAKNRVQDFTSRYFQQFSNYIQSRSGEVASYLQKQIPSMGGKSHKKAGSTGSFTFISPRDAKEAAANAFAQKND</sequence>
<dbReference type="PANTHER" id="PTHR12300:SF117">
    <property type="entry name" value="LP05237P-RELATED"/>
    <property type="match status" value="1"/>
</dbReference>
<dbReference type="GO" id="GO:0016020">
    <property type="term" value="C:membrane"/>
    <property type="evidence" value="ECO:0007669"/>
    <property type="project" value="UniProtKB-SubCell"/>
</dbReference>
<name>A0AAX4PJW3_9CHLO</name>
<accession>A0AAX4PJW3</accession>
<dbReference type="InterPro" id="IPR004345">
    <property type="entry name" value="TB2_DP1_HVA22"/>
</dbReference>
<protein>
    <recommendedName>
        <fullName evidence="1">HVA22-like protein</fullName>
    </recommendedName>
</protein>
<dbReference type="Pfam" id="PF03134">
    <property type="entry name" value="TB2_DP1_HVA22"/>
    <property type="match status" value="1"/>
</dbReference>
<proteinExistence type="inferred from homology"/>
<reference evidence="2 3" key="1">
    <citation type="submission" date="2024-03" db="EMBL/GenBank/DDBJ databases">
        <title>Complete genome sequence of the green alga Chloropicon roscoffensis RCC1871.</title>
        <authorList>
            <person name="Lemieux C."/>
            <person name="Pombert J.-F."/>
            <person name="Otis C."/>
            <person name="Turmel M."/>
        </authorList>
    </citation>
    <scope>NUCLEOTIDE SEQUENCE [LARGE SCALE GENOMIC DNA]</scope>
    <source>
        <strain evidence="2 3">RCC1871</strain>
    </source>
</reference>
<evidence type="ECO:0000256" key="1">
    <source>
        <dbReference type="RuleBase" id="RU362006"/>
    </source>
</evidence>
<dbReference type="AlphaFoldDB" id="A0AAX4PJW3"/>
<comment type="subcellular location">
    <subcellularLocation>
        <location evidence="1">Membrane</location>
        <topology evidence="1">Multi-pass membrane protein</topology>
    </subcellularLocation>
</comment>
<keyword evidence="3" id="KW-1185">Reference proteome</keyword>
<evidence type="ECO:0000313" key="3">
    <source>
        <dbReference type="Proteomes" id="UP001472866"/>
    </source>
</evidence>
<dbReference type="Proteomes" id="UP001472866">
    <property type="component" value="Chromosome 14"/>
</dbReference>
<evidence type="ECO:0000313" key="2">
    <source>
        <dbReference type="EMBL" id="WZN66151.1"/>
    </source>
</evidence>
<gene>
    <name evidence="2" type="ORF">HKI87_14g77160</name>
</gene>
<comment type="similarity">
    <text evidence="1">Belongs to the DP1 family.</text>
</comment>
<organism evidence="2 3">
    <name type="scientific">Chloropicon roscoffensis</name>
    <dbReference type="NCBI Taxonomy" id="1461544"/>
    <lineage>
        <taxon>Eukaryota</taxon>
        <taxon>Viridiplantae</taxon>
        <taxon>Chlorophyta</taxon>
        <taxon>Chloropicophyceae</taxon>
        <taxon>Chloropicales</taxon>
        <taxon>Chloropicaceae</taxon>
        <taxon>Chloropicon</taxon>
    </lineage>
</organism>